<dbReference type="AlphaFoldDB" id="A0A0D1LLF5"/>
<dbReference type="InterPro" id="IPR021759">
    <property type="entry name" value="WxLIP_HBD"/>
</dbReference>
<evidence type="ECO:0000313" key="5">
    <source>
        <dbReference type="EMBL" id="KIU21165.1"/>
    </source>
</evidence>
<keyword evidence="6" id="KW-1185">Reference proteome</keyword>
<proteinExistence type="predicted"/>
<feature type="domain" description="WxL Interacting Protein peptidoglycan binding" evidence="3">
    <location>
        <begin position="37"/>
        <end position="156"/>
    </location>
</feature>
<sequence precursor="true">MRVIKALSVGTMLGLVASVVQTTRVAADEYSNNKPEFSVALSAIDGQQDDGSTTWNIKTQPGKKFGGVVYIQNTSAADATFHVSVEQGFTNNNLVVGYDNGHNNDSLAKTMDLRKIVKVPQESVTVGAGQTVYAPINFKMANQSFDGTVVGAVVVTKDVPGKAVKKSGFTNQFTYVKGVKIAETDKQVNANLTEAKKGRVVSGTNQQVFQLGVANNEANYIGDMSVATTISKGSQTVLTDKQTNRQVTPNSTFTYSVPAEKVLTAGKYHYHVKMTDEKSKQSWTFTGDFTISAAQQGQTTLQRTTAFIPTWIWWLIGILAAALLFVIILLLRRKKQDDEDK</sequence>
<organism evidence="5 6">
    <name type="scientific">Weissella cibaria</name>
    <dbReference type="NCBI Taxonomy" id="137591"/>
    <lineage>
        <taxon>Bacteria</taxon>
        <taxon>Bacillati</taxon>
        <taxon>Bacillota</taxon>
        <taxon>Bacilli</taxon>
        <taxon>Lactobacillales</taxon>
        <taxon>Lactobacillaceae</taxon>
        <taxon>Weissella</taxon>
    </lineage>
</organism>
<dbReference type="Proteomes" id="UP000032287">
    <property type="component" value="Unassembled WGS sequence"/>
</dbReference>
<evidence type="ECO:0000259" key="4">
    <source>
        <dbReference type="Pfam" id="PF11797"/>
    </source>
</evidence>
<dbReference type="STRING" id="137591.AO080_05105"/>
<evidence type="ECO:0000313" key="6">
    <source>
        <dbReference type="Proteomes" id="UP000032287"/>
    </source>
</evidence>
<keyword evidence="1" id="KW-1133">Transmembrane helix</keyword>
<comment type="caution">
    <text evidence="5">The sequence shown here is derived from an EMBL/GenBank/DDBJ whole genome shotgun (WGS) entry which is preliminary data.</text>
</comment>
<dbReference type="Pfam" id="PF11797">
    <property type="entry name" value="WxLIP_HBD"/>
    <property type="match status" value="1"/>
</dbReference>
<dbReference type="PATRIC" id="fig|137591.25.peg.894"/>
<dbReference type="eggNOG" id="COG4072">
    <property type="taxonomic scope" value="Bacteria"/>
</dbReference>
<evidence type="ECO:0000256" key="2">
    <source>
        <dbReference type="SAM" id="SignalP"/>
    </source>
</evidence>
<feature type="chain" id="PRO_5039395848" evidence="2">
    <location>
        <begin position="23"/>
        <end position="341"/>
    </location>
</feature>
<dbReference type="EMBL" id="JWHU01000012">
    <property type="protein sequence ID" value="KIU21165.1"/>
    <property type="molecule type" value="Genomic_DNA"/>
</dbReference>
<keyword evidence="1" id="KW-0812">Transmembrane</keyword>
<protein>
    <submittedName>
        <fullName evidence="5">Uncharacterized protein</fullName>
    </submittedName>
</protein>
<feature type="signal peptide" evidence="2">
    <location>
        <begin position="1"/>
        <end position="22"/>
    </location>
</feature>
<reference evidence="5" key="1">
    <citation type="journal article" date="2015" name="Microbiology (Mosc.)">
        <title>Genomics of the Weissella cibaria species with an examination of its metabolic traits.</title>
        <authorList>
            <person name="Lynch K.M."/>
            <person name="Lucid A."/>
            <person name="Arendt E.K."/>
            <person name="Sleator R.D."/>
            <person name="Lucey B."/>
            <person name="Coffey A."/>
        </authorList>
    </citation>
    <scope>NUCLEOTIDE SEQUENCE [LARGE SCALE GENOMIC DNA]</scope>
    <source>
        <strain evidence="5">MG1</strain>
    </source>
</reference>
<name>A0A0D1LLF5_9LACO</name>
<feature type="domain" description="WxL Interacting Protein host binding" evidence="4">
    <location>
        <begin position="167"/>
        <end position="296"/>
    </location>
</feature>
<feature type="transmembrane region" description="Helical" evidence="1">
    <location>
        <begin position="311"/>
        <end position="331"/>
    </location>
</feature>
<evidence type="ECO:0000259" key="3">
    <source>
        <dbReference type="Pfam" id="PF06030"/>
    </source>
</evidence>
<dbReference type="InterPro" id="IPR010317">
    <property type="entry name" value="WxLIP_PGBD"/>
</dbReference>
<accession>A0A0D1LLF5</accession>
<keyword evidence="2" id="KW-0732">Signal</keyword>
<keyword evidence="1" id="KW-0472">Membrane</keyword>
<evidence type="ECO:0000256" key="1">
    <source>
        <dbReference type="SAM" id="Phobius"/>
    </source>
</evidence>
<gene>
    <name evidence="5" type="ORF">QX99_00925</name>
</gene>
<dbReference type="RefSeq" id="WP_080774793.1">
    <property type="nucleotide sequence ID" value="NZ_JALOCT010000004.1"/>
</dbReference>
<dbReference type="Pfam" id="PF06030">
    <property type="entry name" value="WxLIP_PGBD"/>
    <property type="match status" value="1"/>
</dbReference>